<dbReference type="Pfam" id="PF00104">
    <property type="entry name" value="Hormone_recep"/>
    <property type="match status" value="1"/>
</dbReference>
<keyword evidence="2" id="KW-0863">Zinc-finger</keyword>
<evidence type="ECO:0000256" key="5">
    <source>
        <dbReference type="ARBA" id="ARBA00023125"/>
    </source>
</evidence>
<keyword evidence="9" id="KW-0812">Transmembrane</keyword>
<evidence type="ECO:0000256" key="2">
    <source>
        <dbReference type="ARBA" id="ARBA00022771"/>
    </source>
</evidence>
<keyword evidence="1" id="KW-0479">Metal-binding</keyword>
<evidence type="ECO:0000256" key="8">
    <source>
        <dbReference type="ARBA" id="ARBA00023242"/>
    </source>
</evidence>
<dbReference type="InterPro" id="IPR000536">
    <property type="entry name" value="Nucl_hrmn_rcpt_lig-bd"/>
</dbReference>
<keyword evidence="5" id="KW-0238">DNA-binding</keyword>
<evidence type="ECO:0000256" key="3">
    <source>
        <dbReference type="ARBA" id="ARBA00022833"/>
    </source>
</evidence>
<feature type="transmembrane region" description="Helical" evidence="9">
    <location>
        <begin position="26"/>
        <end position="46"/>
    </location>
</feature>
<keyword evidence="3" id="KW-0862">Zinc</keyword>
<keyword evidence="7" id="KW-0675">Receptor</keyword>
<organism evidence="11 12">
    <name type="scientific">Panagrellus redivivus</name>
    <name type="common">Microworm</name>
    <dbReference type="NCBI Taxonomy" id="6233"/>
    <lineage>
        <taxon>Eukaryota</taxon>
        <taxon>Metazoa</taxon>
        <taxon>Ecdysozoa</taxon>
        <taxon>Nematoda</taxon>
        <taxon>Chromadorea</taxon>
        <taxon>Rhabditida</taxon>
        <taxon>Tylenchina</taxon>
        <taxon>Panagrolaimomorpha</taxon>
        <taxon>Panagrolaimoidea</taxon>
        <taxon>Panagrolaimidae</taxon>
        <taxon>Panagrellus</taxon>
    </lineage>
</organism>
<dbReference type="PROSITE" id="PS51030">
    <property type="entry name" value="NUCLEAR_REC_DBD_2"/>
    <property type="match status" value="1"/>
</dbReference>
<dbReference type="InterPro" id="IPR035500">
    <property type="entry name" value="NHR-like_dom_sf"/>
</dbReference>
<keyword evidence="9" id="KW-0472">Membrane</keyword>
<dbReference type="SMART" id="SM00399">
    <property type="entry name" value="ZnF_C4"/>
    <property type="match status" value="1"/>
</dbReference>
<dbReference type="Pfam" id="PF00105">
    <property type="entry name" value="zf-C4"/>
    <property type="match status" value="1"/>
</dbReference>
<evidence type="ECO:0000256" key="6">
    <source>
        <dbReference type="ARBA" id="ARBA00023163"/>
    </source>
</evidence>
<reference evidence="11" key="1">
    <citation type="journal article" date="2013" name="Genetics">
        <title>The draft genome and transcriptome of Panagrellus redivivus are shaped by the harsh demands of a free-living lifestyle.</title>
        <authorList>
            <person name="Srinivasan J."/>
            <person name="Dillman A.R."/>
            <person name="Macchietto M.G."/>
            <person name="Heikkinen L."/>
            <person name="Lakso M."/>
            <person name="Fracchia K.M."/>
            <person name="Antoshechkin I."/>
            <person name="Mortazavi A."/>
            <person name="Wong G."/>
            <person name="Sternberg P.W."/>
        </authorList>
    </citation>
    <scope>NUCLEOTIDE SEQUENCE [LARGE SCALE GENOMIC DNA]</scope>
    <source>
        <strain evidence="11">MT8872</strain>
    </source>
</reference>
<keyword evidence="4" id="KW-0805">Transcription regulation</keyword>
<keyword evidence="9" id="KW-1133">Transmembrane helix</keyword>
<evidence type="ECO:0000256" key="9">
    <source>
        <dbReference type="SAM" id="Phobius"/>
    </source>
</evidence>
<dbReference type="Gene3D" id="3.30.50.10">
    <property type="entry name" value="Erythroid Transcription Factor GATA-1, subunit A"/>
    <property type="match status" value="1"/>
</dbReference>
<dbReference type="SUPFAM" id="SSF48508">
    <property type="entry name" value="Nuclear receptor ligand-binding domain"/>
    <property type="match status" value="1"/>
</dbReference>
<keyword evidence="6" id="KW-0804">Transcription</keyword>
<evidence type="ECO:0000256" key="4">
    <source>
        <dbReference type="ARBA" id="ARBA00023015"/>
    </source>
</evidence>
<evidence type="ECO:0000259" key="10">
    <source>
        <dbReference type="PROSITE" id="PS51030"/>
    </source>
</evidence>
<dbReference type="InterPro" id="IPR013088">
    <property type="entry name" value="Znf_NHR/GATA"/>
</dbReference>
<dbReference type="CDD" id="cd06916">
    <property type="entry name" value="NR_DBD_like"/>
    <property type="match status" value="1"/>
</dbReference>
<accession>A0A7E4US51</accession>
<dbReference type="InterPro" id="IPR001628">
    <property type="entry name" value="Znf_hrmn_rcpt"/>
</dbReference>
<evidence type="ECO:0000256" key="1">
    <source>
        <dbReference type="ARBA" id="ARBA00022723"/>
    </source>
</evidence>
<dbReference type="Proteomes" id="UP000492821">
    <property type="component" value="Unassembled WGS sequence"/>
</dbReference>
<dbReference type="GO" id="GO:0008270">
    <property type="term" value="F:zinc ion binding"/>
    <property type="evidence" value="ECO:0007669"/>
    <property type="project" value="UniProtKB-KW"/>
</dbReference>
<keyword evidence="8" id="KW-0539">Nucleus</keyword>
<dbReference type="SUPFAM" id="SSF57716">
    <property type="entry name" value="Glucocorticoid receptor-like (DNA-binding domain)"/>
    <property type="match status" value="1"/>
</dbReference>
<proteinExistence type="predicted"/>
<keyword evidence="11" id="KW-1185">Reference proteome</keyword>
<evidence type="ECO:0000313" key="11">
    <source>
        <dbReference type="Proteomes" id="UP000492821"/>
    </source>
</evidence>
<sequence>MYYSALLKNRTLEEVYHRELNEIENITFDCSLVISVPMVIFTIYVISTKMPAIISIPDPFEAQRKFVEDFPALVILTHKYPYLSGYHPDLPVCHPIKTLVNFGLAACVLFPIGAVLAVIVFVRRMKMLKLKESKKTYDMHFMLLKRVTKCAKRQTTIMQNACVICGEPAKGYNFGVLSCPACCAFFRRTVRLNRNYLCVRGGQCVIGPHGHIKCSSCRFKKCNAMGMKANAVQWFRDAIGKTTSAPGESSDTDSQTSSCNDKPMVTKVSFMPPAILLGILKDTYSTLTYRRKLFYAKSNHLSVFGDDKMEFCELEHYADGILPLYYTEPRFCSAIVNDSIQLLSISKDDKREVFASFVSHFQALEDLYLSWNFNASKGSQCWVLPNKQVMNLLKMDVYFIDKTGCSSEACSKNETALKVYSQRSTYLIDVIKSYFTIVKPSHDDFIFLFGLLLYDPTILDITDDTRQVLQSLRDQLIKEFLNSCKAKGGEPEIRLADVLLLMTGIKYYEKRLREDMLALRHFNVIPFDHLFDEIWVERKLKN</sequence>
<dbReference type="PANTHER" id="PTHR46011">
    <property type="entry name" value="NUCLEAR HORMONE RECEPTOR FAMILY MEMBER NHR-86-RELATED"/>
    <property type="match status" value="1"/>
</dbReference>
<dbReference type="AlphaFoldDB" id="A0A7E4US51"/>
<dbReference type="PRINTS" id="PR00047">
    <property type="entry name" value="STROIDFINGER"/>
</dbReference>
<evidence type="ECO:0000256" key="7">
    <source>
        <dbReference type="ARBA" id="ARBA00023170"/>
    </source>
</evidence>
<dbReference type="Gene3D" id="1.10.565.10">
    <property type="entry name" value="Retinoid X Receptor"/>
    <property type="match status" value="1"/>
</dbReference>
<dbReference type="PROSITE" id="PS00031">
    <property type="entry name" value="NUCLEAR_REC_DBD_1"/>
    <property type="match status" value="1"/>
</dbReference>
<name>A0A7E4US51_PANRE</name>
<feature type="transmembrane region" description="Helical" evidence="9">
    <location>
        <begin position="99"/>
        <end position="122"/>
    </location>
</feature>
<dbReference type="GO" id="GO:0043565">
    <property type="term" value="F:sequence-specific DNA binding"/>
    <property type="evidence" value="ECO:0007669"/>
    <property type="project" value="InterPro"/>
</dbReference>
<dbReference type="PANTHER" id="PTHR46011:SF16">
    <property type="entry name" value="NUCLEAR HORMONE RECEPTOR FAMILY MEMBER NHR-66"/>
    <property type="match status" value="1"/>
</dbReference>
<dbReference type="GO" id="GO:0003700">
    <property type="term" value="F:DNA-binding transcription factor activity"/>
    <property type="evidence" value="ECO:0007669"/>
    <property type="project" value="InterPro"/>
</dbReference>
<evidence type="ECO:0000313" key="12">
    <source>
        <dbReference type="WBParaSite" id="Pan_g11846.t1"/>
    </source>
</evidence>
<reference evidence="12" key="2">
    <citation type="submission" date="2020-10" db="UniProtKB">
        <authorList>
            <consortium name="WormBaseParasite"/>
        </authorList>
    </citation>
    <scope>IDENTIFICATION</scope>
</reference>
<feature type="domain" description="Nuclear receptor" evidence="10">
    <location>
        <begin position="159"/>
        <end position="234"/>
    </location>
</feature>
<protein>
    <submittedName>
        <fullName evidence="12">Nuclear receptor domain-containing protein</fullName>
    </submittedName>
</protein>
<dbReference type="WBParaSite" id="Pan_g11846.t1">
    <property type="protein sequence ID" value="Pan_g11846.t1"/>
    <property type="gene ID" value="Pan_g11846"/>
</dbReference>